<accession>D9WQZ6</accession>
<reference evidence="1 2" key="1">
    <citation type="submission" date="2009-02" db="EMBL/GenBank/DDBJ databases">
        <title>Annotation of Streptomyces hygroscopicus strain ATCC 53653.</title>
        <authorList>
            <consortium name="The Broad Institute Genome Sequencing Platform"/>
            <consortium name="Broad Institute Microbial Sequencing Center"/>
            <person name="Fischbach M."/>
            <person name="Godfrey P."/>
            <person name="Ward D."/>
            <person name="Young S."/>
            <person name="Zeng Q."/>
            <person name="Koehrsen M."/>
            <person name="Alvarado L."/>
            <person name="Berlin A.M."/>
            <person name="Bochicchio J."/>
            <person name="Borenstein D."/>
            <person name="Chapman S.B."/>
            <person name="Chen Z."/>
            <person name="Engels R."/>
            <person name="Freedman E."/>
            <person name="Gellesch M."/>
            <person name="Goldberg J."/>
            <person name="Griggs A."/>
            <person name="Gujja S."/>
            <person name="Heilman E.R."/>
            <person name="Heiman D.I."/>
            <person name="Hepburn T.A."/>
            <person name="Howarth C."/>
            <person name="Jen D."/>
            <person name="Larson L."/>
            <person name="Lewis B."/>
            <person name="Mehta T."/>
            <person name="Park D."/>
            <person name="Pearson M."/>
            <person name="Richards J."/>
            <person name="Roberts A."/>
            <person name="Saif S."/>
            <person name="Shea T.D."/>
            <person name="Shenoy N."/>
            <person name="Sisk P."/>
            <person name="Stolte C."/>
            <person name="Sykes S.N."/>
            <person name="Thomson T."/>
            <person name="Walk T."/>
            <person name="White J."/>
            <person name="Yandava C."/>
            <person name="Straight P."/>
            <person name="Clardy J."/>
            <person name="Hung D."/>
            <person name="Kolter R."/>
            <person name="Mekalanos J."/>
            <person name="Walker S."/>
            <person name="Walsh C.T."/>
            <person name="Wieland-Brown L.C."/>
            <person name="Haas B."/>
            <person name="Nusbaum C."/>
            <person name="Birren B."/>
        </authorList>
    </citation>
    <scope>NUCLEOTIDE SEQUENCE [LARGE SCALE GENOMIC DNA]</scope>
    <source>
        <strain evidence="1 2">ATCC 53653</strain>
    </source>
</reference>
<name>D9WQZ6_9ACTN</name>
<gene>
    <name evidence="1" type="ORF">SSOG_01685</name>
</gene>
<dbReference type="AlphaFoldDB" id="D9WQZ6"/>
<protein>
    <submittedName>
        <fullName evidence="1">Uncharacterized protein</fullName>
    </submittedName>
</protein>
<dbReference type="HOGENOM" id="CLU_006642_0_0_11"/>
<dbReference type="RefSeq" id="WP_009713794.1">
    <property type="nucleotide sequence ID" value="NZ_GG657754.1"/>
</dbReference>
<sequence>MTAARLTGRPWHDVDGPSLVASAAALQLIPQNIPRLVRLQRLASIGACLPSRPDVPRLSPSKLRALLKDPLVSGSQIRAQEDLYDDLYTAEVSFHGGPCLVAQGLTSRCAHTLDLMLRSILGPDGQAVLPTQFVKETQLWAHTALRLSDAMLRRAGLHRGIAPPQRHGDEVFVPGEKTLTALREAVRYRFTDLSHLLPASSVDLLAGWGIRPGEHTLTTGPGPDDGLVVKPLLLMEDGLIVANPAELVTALRHELIVQAGLHECRPQLARLLRDQTMRDTGRLLTLCGAVPTGSAQQTGDDLITRRTFTFAEDKILDLAVVMDDLSDYDDTNPAGHWPIRDLGLRVQNVIDPVGPPLPEDARTLRLIINEGVGRSSFLGLADQRRPGPVVVTSLSDLQVMAELDGSDPLFLWRFAQAETELHETTHVQSWSALDNYGLYRNCEYSYYVSDDTRPTMLLVEQDHSRALRVEVQQRYDRHDVPSPHRPVYVPVVSVYGTSTAPIYRPLPDVPEVGRLVEVPDVNVWLGAGDHEVADGLKDFHHLTVEAAAFWTWQISTARPDLLPRAASTGELYVSLSFDNPSAWQAALDGNPGTESERPWVGVHGAEPGLVDLRLCAEGMASLLTDANGADRILLRALLEGITQTAGLVDEDPDASRSALVDQLAPEGPKQMLHVELNPRVPLRPGPLPTARLVQPAASAAVLDELGRYLDSAGTPVGAIPSDERTQVLQKVVGHYFALIEDTVAGLAAEGLIESLISRHEALLYDEAFNDQILPSRIACFGEASQPAENLVRTTKRQVEAAQASRFLIEYVAAQPPSGDSSLTLDTYDHLMALSAELISRATLSEAIHHDFSEAQLALLASGRLGVSRGDQYESGSNALATARAEALLLTAPTRHSRRGSEPQGSTTQVEEAMVAEFGFSLTDLAQGIGEVIALGDERCQSEPYTLPESVVADHLSTTLHWEHEKAQTFLDLLTLRPRAKFLSVNSDAWPWRYNREWSYVRRPLIRVGTGDGSQLVWGARHTWSSGSYWVNLIYSGRLRSTSPAMKKLLGVIRQDENKAFEAHVVETLKAGGCSIAVRGVSKIAGRRLVSAEGHDLGDIDALGIDAARRVIIVIEAKDFEMSRNPTEMANEADALLRGDKSALFKLGRRTAWVHQNLGAMLTHFLKDRDTTSWTVTSAIVTSRDLMAPRVLASSVPVVPIGEFEQWVAAELVRDKRGNGRRRS</sequence>
<proteinExistence type="predicted"/>
<evidence type="ECO:0000313" key="1">
    <source>
        <dbReference type="EMBL" id="EFL21973.1"/>
    </source>
</evidence>
<dbReference type="OrthoDB" id="51260at2"/>
<evidence type="ECO:0000313" key="2">
    <source>
        <dbReference type="Proteomes" id="UP000003963"/>
    </source>
</evidence>
<dbReference type="STRING" id="457427.SSOG_01685"/>
<dbReference type="EMBL" id="GG657754">
    <property type="protein sequence ID" value="EFL21973.1"/>
    <property type="molecule type" value="Genomic_DNA"/>
</dbReference>
<organism evidence="1 2">
    <name type="scientific">Streptomyces himastatinicus ATCC 53653</name>
    <dbReference type="NCBI Taxonomy" id="457427"/>
    <lineage>
        <taxon>Bacteria</taxon>
        <taxon>Bacillati</taxon>
        <taxon>Actinomycetota</taxon>
        <taxon>Actinomycetes</taxon>
        <taxon>Kitasatosporales</taxon>
        <taxon>Streptomycetaceae</taxon>
        <taxon>Streptomyces</taxon>
        <taxon>Streptomyces violaceusniger group</taxon>
    </lineage>
</organism>
<dbReference type="Proteomes" id="UP000003963">
    <property type="component" value="Unassembled WGS sequence"/>
</dbReference>
<keyword evidence="2" id="KW-1185">Reference proteome</keyword>